<sequence>MALQSNLGSGNAHPSPIYHTDIEEATQGLANMVFEAAVLEDQPISICKHCTTSTTVPMPLPSTAKIWPSYRHLYLSRNTFVIDARDDRDNRTVREWMSQLGGVAYWHSLRSLILRGRAYNLTGEIIVDIHMQLAQQQQGAVPVTATIMPSVTQPIDRQCPSTTFWCSRAILGAGTSGSSLDTLFFCAAGGESSEV</sequence>
<reference evidence="1" key="1">
    <citation type="journal article" date="2020" name="Stud. Mycol.">
        <title>101 Dothideomycetes genomes: a test case for predicting lifestyles and emergence of pathogens.</title>
        <authorList>
            <person name="Haridas S."/>
            <person name="Albert R."/>
            <person name="Binder M."/>
            <person name="Bloem J."/>
            <person name="Labutti K."/>
            <person name="Salamov A."/>
            <person name="Andreopoulos B."/>
            <person name="Baker S."/>
            <person name="Barry K."/>
            <person name="Bills G."/>
            <person name="Bluhm B."/>
            <person name="Cannon C."/>
            <person name="Castanera R."/>
            <person name="Culley D."/>
            <person name="Daum C."/>
            <person name="Ezra D."/>
            <person name="Gonzalez J."/>
            <person name="Henrissat B."/>
            <person name="Kuo A."/>
            <person name="Liang C."/>
            <person name="Lipzen A."/>
            <person name="Lutzoni F."/>
            <person name="Magnuson J."/>
            <person name="Mondo S."/>
            <person name="Nolan M."/>
            <person name="Ohm R."/>
            <person name="Pangilinan J."/>
            <person name="Park H.-J."/>
            <person name="Ramirez L."/>
            <person name="Alfaro M."/>
            <person name="Sun H."/>
            <person name="Tritt A."/>
            <person name="Yoshinaga Y."/>
            <person name="Zwiers L.-H."/>
            <person name="Turgeon B."/>
            <person name="Goodwin S."/>
            <person name="Spatafora J."/>
            <person name="Crous P."/>
            <person name="Grigoriev I."/>
        </authorList>
    </citation>
    <scope>NUCLEOTIDE SEQUENCE</scope>
    <source>
        <strain evidence="1">CBS 133067</strain>
    </source>
</reference>
<dbReference type="Proteomes" id="UP000799772">
    <property type="component" value="Unassembled WGS sequence"/>
</dbReference>
<name>A0A9P4I3A9_9PEZI</name>
<protein>
    <submittedName>
        <fullName evidence="1">Uncharacterized protein</fullName>
    </submittedName>
</protein>
<comment type="caution">
    <text evidence="1">The sequence shown here is derived from an EMBL/GenBank/DDBJ whole genome shotgun (WGS) entry which is preliminary data.</text>
</comment>
<accession>A0A9P4I3A9</accession>
<dbReference type="EMBL" id="ML978143">
    <property type="protein sequence ID" value="KAF2092718.1"/>
    <property type="molecule type" value="Genomic_DNA"/>
</dbReference>
<keyword evidence="2" id="KW-1185">Reference proteome</keyword>
<gene>
    <name evidence="1" type="ORF">NA57DRAFT_82082</name>
</gene>
<dbReference type="AlphaFoldDB" id="A0A9P4I3A9"/>
<organism evidence="1 2">
    <name type="scientific">Rhizodiscina lignyota</name>
    <dbReference type="NCBI Taxonomy" id="1504668"/>
    <lineage>
        <taxon>Eukaryota</taxon>
        <taxon>Fungi</taxon>
        <taxon>Dikarya</taxon>
        <taxon>Ascomycota</taxon>
        <taxon>Pezizomycotina</taxon>
        <taxon>Dothideomycetes</taxon>
        <taxon>Pleosporomycetidae</taxon>
        <taxon>Aulographales</taxon>
        <taxon>Rhizodiscinaceae</taxon>
        <taxon>Rhizodiscina</taxon>
    </lineage>
</organism>
<proteinExistence type="predicted"/>
<evidence type="ECO:0000313" key="2">
    <source>
        <dbReference type="Proteomes" id="UP000799772"/>
    </source>
</evidence>
<evidence type="ECO:0000313" key="1">
    <source>
        <dbReference type="EMBL" id="KAF2092718.1"/>
    </source>
</evidence>